<feature type="domain" description="OmpR/PhoB-type" evidence="11">
    <location>
        <begin position="128"/>
        <end position="227"/>
    </location>
</feature>
<dbReference type="EMBL" id="CP009636">
    <property type="protein sequence ID" value="AJI08340.1"/>
    <property type="molecule type" value="Genomic_DNA"/>
</dbReference>
<dbReference type="InterPro" id="IPR039420">
    <property type="entry name" value="WalR-like"/>
</dbReference>
<evidence type="ECO:0000259" key="11">
    <source>
        <dbReference type="PROSITE" id="PS51755"/>
    </source>
</evidence>
<dbReference type="SUPFAM" id="SSF52172">
    <property type="entry name" value="CheY-like"/>
    <property type="match status" value="1"/>
</dbReference>
<dbReference type="PROSITE" id="PS51755">
    <property type="entry name" value="OMPR_PHOB"/>
    <property type="match status" value="1"/>
</dbReference>
<evidence type="ECO:0000256" key="3">
    <source>
        <dbReference type="ARBA" id="ARBA00022553"/>
    </source>
</evidence>
<dbReference type="InterPro" id="IPR001789">
    <property type="entry name" value="Sig_transdc_resp-reg_receiver"/>
</dbReference>
<evidence type="ECO:0000256" key="4">
    <source>
        <dbReference type="ARBA" id="ARBA00023012"/>
    </source>
</evidence>
<dbReference type="PROSITE" id="PS50110">
    <property type="entry name" value="RESPONSE_REGULATORY"/>
    <property type="match status" value="1"/>
</dbReference>
<evidence type="ECO:0000256" key="6">
    <source>
        <dbReference type="ARBA" id="ARBA00023125"/>
    </source>
</evidence>
<dbReference type="AlphaFoldDB" id="A0AAN0SQ78"/>
<evidence type="ECO:0000256" key="5">
    <source>
        <dbReference type="ARBA" id="ARBA00023015"/>
    </source>
</evidence>
<name>A0AAN0SQ78_BACCE</name>
<keyword evidence="5" id="KW-0805">Transcription regulation</keyword>
<evidence type="ECO:0000313" key="13">
    <source>
        <dbReference type="Proteomes" id="UP000031861"/>
    </source>
</evidence>
<dbReference type="SMART" id="SM00862">
    <property type="entry name" value="Trans_reg_C"/>
    <property type="match status" value="1"/>
</dbReference>
<evidence type="ECO:0008006" key="14">
    <source>
        <dbReference type="Google" id="ProtNLM"/>
    </source>
</evidence>
<proteinExistence type="predicted"/>
<dbReference type="GO" id="GO:0006355">
    <property type="term" value="P:regulation of DNA-templated transcription"/>
    <property type="evidence" value="ECO:0007669"/>
    <property type="project" value="InterPro"/>
</dbReference>
<dbReference type="CDD" id="cd00383">
    <property type="entry name" value="trans_reg_C"/>
    <property type="match status" value="1"/>
</dbReference>
<dbReference type="Gene3D" id="6.10.250.690">
    <property type="match status" value="1"/>
</dbReference>
<dbReference type="GO" id="GO:0005829">
    <property type="term" value="C:cytosol"/>
    <property type="evidence" value="ECO:0007669"/>
    <property type="project" value="TreeGrafter"/>
</dbReference>
<dbReference type="Proteomes" id="UP000031861">
    <property type="component" value="Plasmid pBFI_2"/>
</dbReference>
<geneLocation type="plasmid" evidence="12 13">
    <name>pBFI_2</name>
</geneLocation>
<dbReference type="CDD" id="cd17574">
    <property type="entry name" value="REC_OmpR"/>
    <property type="match status" value="1"/>
</dbReference>
<dbReference type="GO" id="GO:0032993">
    <property type="term" value="C:protein-DNA complex"/>
    <property type="evidence" value="ECO:0007669"/>
    <property type="project" value="TreeGrafter"/>
</dbReference>
<dbReference type="Gene3D" id="3.40.50.2300">
    <property type="match status" value="1"/>
</dbReference>
<gene>
    <name evidence="12" type="ORF">AK40_5860</name>
</gene>
<dbReference type="RefSeq" id="WP_001996264.1">
    <property type="nucleotide sequence ID" value="NZ_CP009636.1"/>
</dbReference>
<dbReference type="FunFam" id="3.40.50.2300:FF:000001">
    <property type="entry name" value="DNA-binding response regulator PhoB"/>
    <property type="match status" value="1"/>
</dbReference>
<keyword evidence="6 9" id="KW-0238">DNA-binding</keyword>
<dbReference type="InterPro" id="IPR001867">
    <property type="entry name" value="OmpR/PhoB-type_DNA-bd"/>
</dbReference>
<organism evidence="12 13">
    <name type="scientific">Bacillus cereus 03BB108</name>
    <dbReference type="NCBI Taxonomy" id="451709"/>
    <lineage>
        <taxon>Bacteria</taxon>
        <taxon>Bacillati</taxon>
        <taxon>Bacillota</taxon>
        <taxon>Bacilli</taxon>
        <taxon>Bacillales</taxon>
        <taxon>Bacillaceae</taxon>
        <taxon>Bacillus</taxon>
        <taxon>Bacillus cereus group</taxon>
    </lineage>
</organism>
<feature type="modified residue" description="4-aspartylphosphate" evidence="8">
    <location>
        <position position="53"/>
    </location>
</feature>
<feature type="DNA-binding region" description="OmpR/PhoB-type" evidence="9">
    <location>
        <begin position="128"/>
        <end position="227"/>
    </location>
</feature>
<evidence type="ECO:0000256" key="9">
    <source>
        <dbReference type="PROSITE-ProRule" id="PRU01091"/>
    </source>
</evidence>
<comment type="subcellular location">
    <subcellularLocation>
        <location evidence="1">Cytoplasm</location>
    </subcellularLocation>
</comment>
<dbReference type="Pfam" id="PF00486">
    <property type="entry name" value="Trans_reg_C"/>
    <property type="match status" value="1"/>
</dbReference>
<dbReference type="InterPro" id="IPR016032">
    <property type="entry name" value="Sig_transdc_resp-reg_C-effctor"/>
</dbReference>
<evidence type="ECO:0000256" key="2">
    <source>
        <dbReference type="ARBA" id="ARBA00022490"/>
    </source>
</evidence>
<evidence type="ECO:0000256" key="1">
    <source>
        <dbReference type="ARBA" id="ARBA00004496"/>
    </source>
</evidence>
<sequence>MQTILVLEDELTIRSFIVLNLQRAGFNVLEASTGEEALEIFRTHQAIDIALLDVMLPGIDGFEVCRKIRDFNDQLGVIMLTACVQNKEIIQGLTMGADDYIEKPFSPTELIARIKSLLRRINLNMKDGDLIHSGPFVLNNLEESLYKKGKKIELTPTEYMILFQLMYNSSKPISRDELLNTIWGEHYEGETKVVDVNIRRIRQKIELNPSDPQYLLTIWGKGYIWKVSVR</sequence>
<feature type="domain" description="Response regulatory" evidence="10">
    <location>
        <begin position="3"/>
        <end position="118"/>
    </location>
</feature>
<accession>A0AAN0SQ78</accession>
<dbReference type="Pfam" id="PF00072">
    <property type="entry name" value="Response_reg"/>
    <property type="match status" value="1"/>
</dbReference>
<evidence type="ECO:0000256" key="8">
    <source>
        <dbReference type="PROSITE-ProRule" id="PRU00169"/>
    </source>
</evidence>
<dbReference type="GO" id="GO:0000156">
    <property type="term" value="F:phosphorelay response regulator activity"/>
    <property type="evidence" value="ECO:0007669"/>
    <property type="project" value="TreeGrafter"/>
</dbReference>
<evidence type="ECO:0000313" key="12">
    <source>
        <dbReference type="EMBL" id="AJI08340.1"/>
    </source>
</evidence>
<evidence type="ECO:0000256" key="7">
    <source>
        <dbReference type="ARBA" id="ARBA00023163"/>
    </source>
</evidence>
<keyword evidence="7" id="KW-0804">Transcription</keyword>
<dbReference type="PANTHER" id="PTHR48111:SF54">
    <property type="entry name" value="STAGE 0 SPORULATION PROTEIN A HOMOLOG"/>
    <property type="match status" value="1"/>
</dbReference>
<keyword evidence="4" id="KW-0902">Two-component regulatory system</keyword>
<reference evidence="12 13" key="1">
    <citation type="journal article" date="2015" name="Genome Announc.">
        <title>Complete genome sequences for 35 biothreat assay-relevant bacillus species.</title>
        <authorList>
            <person name="Johnson S.L."/>
            <person name="Daligault H.E."/>
            <person name="Davenport K.W."/>
            <person name="Jaissle J."/>
            <person name="Frey K.G."/>
            <person name="Ladner J.T."/>
            <person name="Broomall S.M."/>
            <person name="Bishop-Lilly K.A."/>
            <person name="Bruce D.C."/>
            <person name="Gibbons H.S."/>
            <person name="Coyne S.R."/>
            <person name="Lo C.C."/>
            <person name="Meincke L."/>
            <person name="Munk A.C."/>
            <person name="Koroleva G.I."/>
            <person name="Rosenzweig C.N."/>
            <person name="Palacios G.F."/>
            <person name="Redden C.L."/>
            <person name="Minogue T.D."/>
            <person name="Chain P.S."/>
        </authorList>
    </citation>
    <scope>NUCLEOTIDE SEQUENCE [LARGE SCALE GENOMIC DNA]</scope>
    <source>
        <strain evidence="12 13">03BB108</strain>
    </source>
</reference>
<dbReference type="InterPro" id="IPR036388">
    <property type="entry name" value="WH-like_DNA-bd_sf"/>
</dbReference>
<dbReference type="PANTHER" id="PTHR48111">
    <property type="entry name" value="REGULATOR OF RPOS"/>
    <property type="match status" value="1"/>
</dbReference>
<dbReference type="GO" id="GO:0000976">
    <property type="term" value="F:transcription cis-regulatory region binding"/>
    <property type="evidence" value="ECO:0007669"/>
    <property type="project" value="TreeGrafter"/>
</dbReference>
<dbReference type="Gene3D" id="1.10.10.10">
    <property type="entry name" value="Winged helix-like DNA-binding domain superfamily/Winged helix DNA-binding domain"/>
    <property type="match status" value="1"/>
</dbReference>
<keyword evidence="12" id="KW-0614">Plasmid</keyword>
<dbReference type="SUPFAM" id="SSF46894">
    <property type="entry name" value="C-terminal effector domain of the bipartite response regulators"/>
    <property type="match status" value="1"/>
</dbReference>
<protein>
    <recommendedName>
        <fullName evidence="14">Response regulator</fullName>
    </recommendedName>
</protein>
<dbReference type="InterPro" id="IPR011006">
    <property type="entry name" value="CheY-like_superfamily"/>
</dbReference>
<keyword evidence="3 8" id="KW-0597">Phosphoprotein</keyword>
<dbReference type="SMART" id="SM00448">
    <property type="entry name" value="REC"/>
    <property type="match status" value="1"/>
</dbReference>
<evidence type="ECO:0000259" key="10">
    <source>
        <dbReference type="PROSITE" id="PS50110"/>
    </source>
</evidence>
<keyword evidence="2" id="KW-0963">Cytoplasm</keyword>